<dbReference type="HOGENOM" id="CLU_031651_3_0_1"/>
<evidence type="ECO:0000313" key="2">
    <source>
        <dbReference type="Proteomes" id="UP000022910"/>
    </source>
</evidence>
<evidence type="ECO:0008006" key="3">
    <source>
        <dbReference type="Google" id="ProtNLM"/>
    </source>
</evidence>
<dbReference type="PANTHER" id="PTHR46579">
    <property type="entry name" value="F5/8 TYPE C DOMAIN-CONTAINING PROTEIN-RELATED"/>
    <property type="match status" value="1"/>
</dbReference>
<dbReference type="Proteomes" id="UP000022910">
    <property type="component" value="Unassembled WGS sequence"/>
</dbReference>
<evidence type="ECO:0000313" key="1">
    <source>
        <dbReference type="EMBL" id="EXX60018.1"/>
    </source>
</evidence>
<protein>
    <recommendedName>
        <fullName evidence="3">Transposase domain-containing protein</fullName>
    </recommendedName>
</protein>
<dbReference type="OMA" id="THYVRIC"/>
<comment type="caution">
    <text evidence="1">The sequence shown here is derived from an EMBL/GenBank/DDBJ whole genome shotgun (WGS) entry which is preliminary data.</text>
</comment>
<name>A0A015LZA6_RHIIW</name>
<reference evidence="1 2" key="1">
    <citation type="submission" date="2014-02" db="EMBL/GenBank/DDBJ databases">
        <title>Single nucleus genome sequencing reveals high similarity among nuclei of an endomycorrhizal fungus.</title>
        <authorList>
            <person name="Lin K."/>
            <person name="Geurts R."/>
            <person name="Zhang Z."/>
            <person name="Limpens E."/>
            <person name="Saunders D.G."/>
            <person name="Mu D."/>
            <person name="Pang E."/>
            <person name="Cao H."/>
            <person name="Cha H."/>
            <person name="Lin T."/>
            <person name="Zhou Q."/>
            <person name="Shang Y."/>
            <person name="Li Y."/>
            <person name="Ivanov S."/>
            <person name="Sharma T."/>
            <person name="Velzen R.V."/>
            <person name="Ruijter N.D."/>
            <person name="Aanen D.K."/>
            <person name="Win J."/>
            <person name="Kamoun S."/>
            <person name="Bisseling T."/>
            <person name="Huang S."/>
        </authorList>
    </citation>
    <scope>NUCLEOTIDE SEQUENCE [LARGE SCALE GENOMIC DNA]</scope>
    <source>
        <strain evidence="2">DAOM197198w</strain>
    </source>
</reference>
<keyword evidence="2" id="KW-1185">Reference proteome</keyword>
<dbReference type="STRING" id="1432141.A0A015LZA6"/>
<gene>
    <name evidence="1" type="ORF">RirG_183740</name>
</gene>
<sequence length="368" mass="42751">MENMDDWFITQNSNEHRQNALGWRRCNLDASQNRFAKQTGVRWSELLRLPYFDPIMFTIVDPMHCLFLGIARWIVKRLWIETGVLSQETLKIIQKKMNEFQIPSDLGRIPGKIYSGEGFANFTADQWRLFFNIYATVALWDHLSVVDRKILTHYVRICSILVSRIVETAFMNEAHQRLVEVIKLIETHYGSFLNSHRKIEPEIMRRLMNDNQIANLISSGIETKGLDLLNNTTVVGSLSETDEFSLDEMRRYLLYSQDIRQLPITGQEPFPGEMLRPSTENIVLSDDMLDRIVEYYNATYEMYNFQKPFGEGPEGSIVINVKMNKFRRCQIGSEIFSSLMLSRHVNSSFILAKFVTSDGEVDCYPGQI</sequence>
<dbReference type="AlphaFoldDB" id="A0A015LZA6"/>
<organism evidence="1 2">
    <name type="scientific">Rhizophagus irregularis (strain DAOM 197198w)</name>
    <name type="common">Glomus intraradices</name>
    <dbReference type="NCBI Taxonomy" id="1432141"/>
    <lineage>
        <taxon>Eukaryota</taxon>
        <taxon>Fungi</taxon>
        <taxon>Fungi incertae sedis</taxon>
        <taxon>Mucoromycota</taxon>
        <taxon>Glomeromycotina</taxon>
        <taxon>Glomeromycetes</taxon>
        <taxon>Glomerales</taxon>
        <taxon>Glomeraceae</taxon>
        <taxon>Rhizophagus</taxon>
    </lineage>
</organism>
<accession>A0A015LZA6</accession>
<proteinExistence type="predicted"/>
<dbReference type="PANTHER" id="PTHR46579:SF2">
    <property type="entry name" value="C2H2-TYPE DOMAIN-CONTAINING PROTEIN"/>
    <property type="match status" value="1"/>
</dbReference>
<dbReference type="EMBL" id="JEMT01026082">
    <property type="protein sequence ID" value="EXX60018.1"/>
    <property type="molecule type" value="Genomic_DNA"/>
</dbReference>